<dbReference type="Pfam" id="PF02311">
    <property type="entry name" value="AraC_binding"/>
    <property type="match status" value="1"/>
</dbReference>
<dbReference type="PANTHER" id="PTHR43280:SF2">
    <property type="entry name" value="HTH-TYPE TRANSCRIPTIONAL REGULATOR EXSA"/>
    <property type="match status" value="1"/>
</dbReference>
<evidence type="ECO:0000259" key="4">
    <source>
        <dbReference type="PROSITE" id="PS01124"/>
    </source>
</evidence>
<protein>
    <submittedName>
        <fullName evidence="5">AraC-like DNA-binding protein</fullName>
    </submittedName>
</protein>
<dbReference type="SUPFAM" id="SSF46689">
    <property type="entry name" value="Homeodomain-like"/>
    <property type="match status" value="2"/>
</dbReference>
<proteinExistence type="predicted"/>
<gene>
    <name evidence="5" type="ORF">J2S01_001880</name>
</gene>
<dbReference type="PROSITE" id="PS01124">
    <property type="entry name" value="HTH_ARAC_FAMILY_2"/>
    <property type="match status" value="1"/>
</dbReference>
<dbReference type="InterPro" id="IPR014710">
    <property type="entry name" value="RmlC-like_jellyroll"/>
</dbReference>
<dbReference type="InterPro" id="IPR020449">
    <property type="entry name" value="Tscrpt_reg_AraC-type_HTH"/>
</dbReference>
<keyword evidence="6" id="KW-1185">Reference proteome</keyword>
<accession>A0ABT9Y8J1</accession>
<dbReference type="PROSITE" id="PS00041">
    <property type="entry name" value="HTH_ARAC_FAMILY_1"/>
    <property type="match status" value="1"/>
</dbReference>
<evidence type="ECO:0000256" key="2">
    <source>
        <dbReference type="ARBA" id="ARBA00023125"/>
    </source>
</evidence>
<organism evidence="5 6">
    <name type="scientific">Pectinatus haikarae</name>
    <dbReference type="NCBI Taxonomy" id="349096"/>
    <lineage>
        <taxon>Bacteria</taxon>
        <taxon>Bacillati</taxon>
        <taxon>Bacillota</taxon>
        <taxon>Negativicutes</taxon>
        <taxon>Selenomonadales</taxon>
        <taxon>Selenomonadaceae</taxon>
        <taxon>Pectinatus</taxon>
    </lineage>
</organism>
<dbReference type="SUPFAM" id="SSF51215">
    <property type="entry name" value="Regulatory protein AraC"/>
    <property type="match status" value="1"/>
</dbReference>
<dbReference type="InterPro" id="IPR003313">
    <property type="entry name" value="AraC-bd"/>
</dbReference>
<dbReference type="PANTHER" id="PTHR43280">
    <property type="entry name" value="ARAC-FAMILY TRANSCRIPTIONAL REGULATOR"/>
    <property type="match status" value="1"/>
</dbReference>
<dbReference type="SMART" id="SM00342">
    <property type="entry name" value="HTH_ARAC"/>
    <property type="match status" value="1"/>
</dbReference>
<evidence type="ECO:0000313" key="5">
    <source>
        <dbReference type="EMBL" id="MDQ0204155.1"/>
    </source>
</evidence>
<dbReference type="InterPro" id="IPR018060">
    <property type="entry name" value="HTH_AraC"/>
</dbReference>
<dbReference type="PRINTS" id="PR00032">
    <property type="entry name" value="HTHARAC"/>
</dbReference>
<keyword evidence="1" id="KW-0805">Transcription regulation</keyword>
<evidence type="ECO:0000313" key="6">
    <source>
        <dbReference type="Proteomes" id="UP001239167"/>
    </source>
</evidence>
<dbReference type="Gene3D" id="2.60.120.10">
    <property type="entry name" value="Jelly Rolls"/>
    <property type="match status" value="1"/>
</dbReference>
<keyword evidence="3" id="KW-0804">Transcription</keyword>
<dbReference type="InterPro" id="IPR037923">
    <property type="entry name" value="HTH-like"/>
</dbReference>
<dbReference type="Proteomes" id="UP001239167">
    <property type="component" value="Unassembled WGS sequence"/>
</dbReference>
<dbReference type="InterPro" id="IPR018062">
    <property type="entry name" value="HTH_AraC-typ_CS"/>
</dbReference>
<keyword evidence="2" id="KW-0238">DNA-binding</keyword>
<dbReference type="EMBL" id="JAUSUE010000013">
    <property type="protein sequence ID" value="MDQ0204155.1"/>
    <property type="molecule type" value="Genomic_DNA"/>
</dbReference>
<dbReference type="Gene3D" id="1.10.10.60">
    <property type="entry name" value="Homeodomain-like"/>
    <property type="match status" value="2"/>
</dbReference>
<comment type="caution">
    <text evidence="5">The sequence shown here is derived from an EMBL/GenBank/DDBJ whole genome shotgun (WGS) entry which is preliminary data.</text>
</comment>
<evidence type="ECO:0000256" key="3">
    <source>
        <dbReference type="ARBA" id="ARBA00023163"/>
    </source>
</evidence>
<dbReference type="Pfam" id="PF12833">
    <property type="entry name" value="HTH_18"/>
    <property type="match status" value="1"/>
</dbReference>
<dbReference type="RefSeq" id="WP_196605579.1">
    <property type="nucleotide sequence ID" value="NZ_CP116940.1"/>
</dbReference>
<dbReference type="InterPro" id="IPR009057">
    <property type="entry name" value="Homeodomain-like_sf"/>
</dbReference>
<evidence type="ECO:0000256" key="1">
    <source>
        <dbReference type="ARBA" id="ARBA00023015"/>
    </source>
</evidence>
<name>A0ABT9Y8J1_9FIRM</name>
<reference evidence="5 6" key="1">
    <citation type="submission" date="2023-07" db="EMBL/GenBank/DDBJ databases">
        <title>Genomic Encyclopedia of Type Strains, Phase IV (KMG-IV): sequencing the most valuable type-strain genomes for metagenomic binning, comparative biology and taxonomic classification.</title>
        <authorList>
            <person name="Goeker M."/>
        </authorList>
    </citation>
    <scope>NUCLEOTIDE SEQUENCE [LARGE SCALE GENOMIC DNA]</scope>
    <source>
        <strain evidence="5 6">DSM 16980</strain>
    </source>
</reference>
<feature type="domain" description="HTH araC/xylS-type" evidence="4">
    <location>
        <begin position="181"/>
        <end position="279"/>
    </location>
</feature>
<sequence length="297" mass="34483">MTVQHYIKKDFQPGIEKDIRLLYVCEADESQANYPSLLHSHNDRLELVYVYKGEGIHRIGNNLYHTQAGYISVFNSNVLHDEMARPDIGMGFFNCAVKGLKINTLPENWLIPQTVSPILKCGDISWCVEDIFRQMKYHLSNNREGAELICQYLMDALLCMIMNQIPFEADKKNTEDNELIIEVKSYIDTHYSEKLTFDSLCEKLHISESFLSHKFKKVTGFSPVQYITRRRMGKAQTLLISSDESITEIGAVAGYENTSYFNMLFKKIIGMTPLEYRRYWVGKEQYRKLDALNQDKL</sequence>